<gene>
    <name evidence="1" type="ORF">NM688_g4511</name>
</gene>
<evidence type="ECO:0000313" key="1">
    <source>
        <dbReference type="EMBL" id="KAJ3551777.1"/>
    </source>
</evidence>
<keyword evidence="2" id="KW-1185">Reference proteome</keyword>
<dbReference type="Proteomes" id="UP001148662">
    <property type="component" value="Unassembled WGS sequence"/>
</dbReference>
<protein>
    <submittedName>
        <fullName evidence="1">Uncharacterized protein</fullName>
    </submittedName>
</protein>
<dbReference type="EMBL" id="JANHOG010000754">
    <property type="protein sequence ID" value="KAJ3551777.1"/>
    <property type="molecule type" value="Genomic_DNA"/>
</dbReference>
<organism evidence="1 2">
    <name type="scientific">Phlebia brevispora</name>
    <dbReference type="NCBI Taxonomy" id="194682"/>
    <lineage>
        <taxon>Eukaryota</taxon>
        <taxon>Fungi</taxon>
        <taxon>Dikarya</taxon>
        <taxon>Basidiomycota</taxon>
        <taxon>Agaricomycotina</taxon>
        <taxon>Agaricomycetes</taxon>
        <taxon>Polyporales</taxon>
        <taxon>Meruliaceae</taxon>
        <taxon>Phlebia</taxon>
    </lineage>
</organism>
<evidence type="ECO:0000313" key="2">
    <source>
        <dbReference type="Proteomes" id="UP001148662"/>
    </source>
</evidence>
<comment type="caution">
    <text evidence="1">The sequence shown here is derived from an EMBL/GenBank/DDBJ whole genome shotgun (WGS) entry which is preliminary data.</text>
</comment>
<sequence length="1556" mass="174392">MDDQEIAELAREYGLDMSDYDDDIHAPDYQTTHCTVQYDDYEDFNDEPAPYSSPCPPERGTSHFRGGTQYRPGQHQLPYTPPSSFRGDVQHKFYARSDCFLCVPFIASVGILDYETSPLIFQHRTLDQPGRMASRAKRARIGDTPASRKRRQSAEYSWYKATTYIRSTCVVVARSFGIQCLRLAADFSRIHARSVRFIADMYRSLFKFPAFNAVQSTCYDNVMNTDQNMVVSGENQILLRTQLGTESYTAPTGSGKTVLFELSIVRMLMQSSTGGRSSKCIYVAPTKALCSEKANDWSSKFQTLGVKCCELTGDTVHFGKSAWGDARDASIIVTTAEKWDSLTRNWEDHEQILGQIQLFLVDEVHILNESRGSTLEVVVSRMKARGSSVRFILVSATVPNIIDVAAWIGNSPYGDRAIVMEFGEEYRPCKLKRFVYGFPRKKDQNDFVFSRLLDYRLYGILKEHSSNRPILIFCSTRKGVGATAEQLFKEYEEATQQKQTMPWSRPRRIEHTFHDSRLNKLAAAGIGMHHAGMNLDDRKATERLFLAKLLSVVVATSTLAVGVNLPAHIVVIKGVRIFQNNASQEYSDLDIMQMLGRAGRPQFDKEGIAIILCESELEAKYKALAQGQTILESCLHRNLAEHLNAEIGLGTISTIDSAKRWLQSSFLFQRIKQNPRHYAIGKEVNQSWQEKIDEMVIESVKKLQESQLVSQSDDDNSLASTEYGDIMSKMSSILGLPERVAMRDLIEILASADEFSDIKFRSGEKQIYNKLRQHDDIRFKPKKVEKSSDKVSLIIQAILGGINLNDAELKNGDNQPSLEALTIFRHVSRIARVIVEVAIARKSGSQAKFGMELMRCLSAKAWEDRPLVLRQIENVGEKSYVISPFHSANNAQDGFGKGSRHVASSIHGIISFAALAKQDPMRIEVLLNRKPPFGHQILAFVKQLPKYWVKVKQIEVTASDGQQPIELELAIECGVEEESDAPKINKPKSKFRDTTLVLTTTSDLDFIDFRRISTKALKSPKSFTVTAQLTKPSQTVLVQIASENTAGVTVNEIYKPHVSHAQYPVINTRPPTSLEVDMDGLADDPDFWHQMQYVPSDEEPDMPVVDLTKSKASGSKLVPNGQQSRKPEQFGSRSKQAEKAGHIPERLPNGNYICAHTCKDKTTCKHLCCREGTEKPPQWSRKRVETLYPTEGPQSTTSGTSKQKSKPKAKTQEKPDPRLKHLEDLHKTTDVKGNIRLSEGQRIRLDASSRPSLMDKLKKPKPVPKFDVDLADLTEGDVSAPAVDAESLDPSDDELPDVHDIIASSYNTKQRLPSSEKRYSDPAFDDLVRNVPLSDCGDEDPCSTRLRKTRAKESSASSLRASSSKRPCEGSPGPSGKRLRPSPEDDEVEILATPPRLQHSMFGGSGQRRAISMASPLFLAASSDGDVEMQSTHEPDLTTPDLTMESNQWDEEFELDHSLFDVQPSSTVPYSPNRRFSTVNNANQQAREVPHPIANTYQFDSKPEPNAQAAVQETESMQDNDQDGKDPDDIHDERLAELFAWMESDNVIIVNKMDTN</sequence>
<name>A0ACC1T328_9APHY</name>
<reference evidence="1" key="1">
    <citation type="submission" date="2022-07" db="EMBL/GenBank/DDBJ databases">
        <title>Genome Sequence of Phlebia brevispora.</title>
        <authorList>
            <person name="Buettner E."/>
        </authorList>
    </citation>
    <scope>NUCLEOTIDE SEQUENCE</scope>
    <source>
        <strain evidence="1">MPL23</strain>
    </source>
</reference>
<accession>A0ACC1T328</accession>
<proteinExistence type="predicted"/>